<feature type="region of interest" description="Disordered" evidence="1">
    <location>
        <begin position="1"/>
        <end position="53"/>
    </location>
</feature>
<dbReference type="SUPFAM" id="SSF69322">
    <property type="entry name" value="Tricorn protease domain 2"/>
    <property type="match status" value="1"/>
</dbReference>
<feature type="compositionally biased region" description="Low complexity" evidence="1">
    <location>
        <begin position="456"/>
        <end position="466"/>
    </location>
</feature>
<evidence type="ECO:0000313" key="3">
    <source>
        <dbReference type="Proteomes" id="UP000799437"/>
    </source>
</evidence>
<feature type="region of interest" description="Disordered" evidence="1">
    <location>
        <begin position="516"/>
        <end position="540"/>
    </location>
</feature>
<evidence type="ECO:0000256" key="1">
    <source>
        <dbReference type="SAM" id="MobiDB-lite"/>
    </source>
</evidence>
<dbReference type="InterPro" id="IPR045142">
    <property type="entry name" value="BCAS3-like"/>
</dbReference>
<feature type="compositionally biased region" description="Basic and acidic residues" evidence="1">
    <location>
        <begin position="470"/>
        <end position="479"/>
    </location>
</feature>
<dbReference type="PANTHER" id="PTHR13268">
    <property type="entry name" value="BREAST CARCINOMA AMPLIFIED SEQUENCE 3"/>
    <property type="match status" value="1"/>
</dbReference>
<feature type="compositionally biased region" description="Low complexity" evidence="1">
    <location>
        <begin position="9"/>
        <end position="25"/>
    </location>
</feature>
<sequence>MTPSPDSPPVTTTQPSSFTRKQVLQQKKKKNLDATKANVKEVPNNELGQKDRYGERITTIYPKEVAAFPVDDHGASLPPDNVPSSIATSPLLSAFGSANAASAQYTSEWTKSLPYPAKQHPIGNGINIGGPPPTPNSHPHMFKDDYNGAVPTSVSPPASIGSRPLSHPTQFSSFGGRLQPSPQPSVGRDRRSSMYARTGARSPFLAHPPLPHQPQPHFYGLQNLDMALGTQKTGNIRPGSDGYYCGFDTLRLPGESASRATKNVLLVGYEGGFDVLKVERTKMDVIGRLEGLRGAVIGAKLLSSTGPGDMYASLRPLVALTVHGPVVDLANVPEPDNDTASVTYADTRPATPKSASDIKEYQTTVEVYSLLKQEHIATLFVCPPVPISSPIDSPLFRPPLPTGDLRIDASGRFVTISSGSSGEVYVFSSQLKKAATSESSHFRCIGKLWTSVQSRSLGSASSSSSSNDARNMDGDEHRPHGVPVVSVSGRWIAVAPPASATSLSINGSAMLSVSNQSPAGLGHHTAPPQPNENCAVDAPQSDGLAGRFAREGAQAAVRGAKWAAGRGFQAYQYYFGKPGQPQDPIGAPIDHMNQQSYPQAYGHFGSSPTRHDSTMVSVYDLNRFLDNEESKRKGVLEPIASFIPPHGISHLSLSPSGVMLLTVGKKGDVQEVWNLMKITNRKNRKSNRSTLDGPHVRQVARFTRMTVANVVDVAWTSPIGRGVAILTENGTAHLYPMPSAAFQWPPARSMAAKPRNALKEEAPVLQDSGRTGAVGAMSSAFSALNGTARSFTNAYRSQKGSESTKSPGSTFALPSMTTAVGARSSKAVAKNLSKSLGTAAKSFAQAGDNRIHLGSTSSIPVSNLICWLTSRSGKPSLAIVSAGHIDIYRVFMQPARGKQHPARVKKKRMVQYQVPDVRGGPFPPSLIAKIGPHTPGDLNGTKDLPLEGIWALRTLKREHTSTKPKERTPHPLSFAELETSAPFLPFHTDRRANMFFTAEDALNPSTQPRTINDGKDGVSLTDHVPQPSFGGRLAGHRVFITHPSRHLSGEDDTDLDLHDQLDGVTAENRMVKKGGDYEEVQIIVTTRRRRRLEDGYGDQEGFFEDDCEVLDFADDRV</sequence>
<dbReference type="GO" id="GO:0042594">
    <property type="term" value="P:response to starvation"/>
    <property type="evidence" value="ECO:0007669"/>
    <property type="project" value="TreeGrafter"/>
</dbReference>
<organism evidence="2 3">
    <name type="scientific">Pseudovirgaria hyperparasitica</name>
    <dbReference type="NCBI Taxonomy" id="470096"/>
    <lineage>
        <taxon>Eukaryota</taxon>
        <taxon>Fungi</taxon>
        <taxon>Dikarya</taxon>
        <taxon>Ascomycota</taxon>
        <taxon>Pezizomycotina</taxon>
        <taxon>Dothideomycetes</taxon>
        <taxon>Dothideomycetes incertae sedis</taxon>
        <taxon>Acrospermales</taxon>
        <taxon>Acrospermaceae</taxon>
        <taxon>Pseudovirgaria</taxon>
    </lineage>
</organism>
<dbReference type="GO" id="GO:0005737">
    <property type="term" value="C:cytoplasm"/>
    <property type="evidence" value="ECO:0007669"/>
    <property type="project" value="TreeGrafter"/>
</dbReference>
<proteinExistence type="predicted"/>
<gene>
    <name evidence="2" type="ORF">EJ05DRAFT_441520</name>
</gene>
<feature type="region of interest" description="Disordered" evidence="1">
    <location>
        <begin position="456"/>
        <end position="482"/>
    </location>
</feature>
<dbReference type="Proteomes" id="UP000799437">
    <property type="component" value="Unassembled WGS sequence"/>
</dbReference>
<dbReference type="OrthoDB" id="3938623at2759"/>
<protein>
    <recommendedName>
        <fullName evidence="4">BCAS3 domain-containing protein</fullName>
    </recommendedName>
</protein>
<dbReference type="GO" id="GO:0006914">
    <property type="term" value="P:autophagy"/>
    <property type="evidence" value="ECO:0007669"/>
    <property type="project" value="InterPro"/>
</dbReference>
<feature type="region of interest" description="Disordered" evidence="1">
    <location>
        <begin position="337"/>
        <end position="356"/>
    </location>
</feature>
<keyword evidence="3" id="KW-1185">Reference proteome</keyword>
<dbReference type="GeneID" id="54483048"/>
<accession>A0A6A6W0Q9</accession>
<evidence type="ECO:0008006" key="4">
    <source>
        <dbReference type="Google" id="ProtNLM"/>
    </source>
</evidence>
<dbReference type="EMBL" id="ML996575">
    <property type="protein sequence ID" value="KAF2756482.1"/>
    <property type="molecule type" value="Genomic_DNA"/>
</dbReference>
<dbReference type="AlphaFoldDB" id="A0A6A6W0Q9"/>
<dbReference type="RefSeq" id="XP_033598933.1">
    <property type="nucleotide sequence ID" value="XM_033741994.1"/>
</dbReference>
<evidence type="ECO:0000313" key="2">
    <source>
        <dbReference type="EMBL" id="KAF2756482.1"/>
    </source>
</evidence>
<feature type="region of interest" description="Disordered" evidence="1">
    <location>
        <begin position="154"/>
        <end position="192"/>
    </location>
</feature>
<name>A0A6A6W0Q9_9PEZI</name>
<reference evidence="2" key="1">
    <citation type="journal article" date="2020" name="Stud. Mycol.">
        <title>101 Dothideomycetes genomes: a test case for predicting lifestyles and emergence of pathogens.</title>
        <authorList>
            <person name="Haridas S."/>
            <person name="Albert R."/>
            <person name="Binder M."/>
            <person name="Bloem J."/>
            <person name="Labutti K."/>
            <person name="Salamov A."/>
            <person name="Andreopoulos B."/>
            <person name="Baker S."/>
            <person name="Barry K."/>
            <person name="Bills G."/>
            <person name="Bluhm B."/>
            <person name="Cannon C."/>
            <person name="Castanera R."/>
            <person name="Culley D."/>
            <person name="Daum C."/>
            <person name="Ezra D."/>
            <person name="Gonzalez J."/>
            <person name="Henrissat B."/>
            <person name="Kuo A."/>
            <person name="Liang C."/>
            <person name="Lipzen A."/>
            <person name="Lutzoni F."/>
            <person name="Magnuson J."/>
            <person name="Mondo S."/>
            <person name="Nolan M."/>
            <person name="Ohm R."/>
            <person name="Pangilinan J."/>
            <person name="Park H.-J."/>
            <person name="Ramirez L."/>
            <person name="Alfaro M."/>
            <person name="Sun H."/>
            <person name="Tritt A."/>
            <person name="Yoshinaga Y."/>
            <person name="Zwiers L.-H."/>
            <person name="Turgeon B."/>
            <person name="Goodwin S."/>
            <person name="Spatafora J."/>
            <person name="Crous P."/>
            <person name="Grigoriev I."/>
        </authorList>
    </citation>
    <scope>NUCLEOTIDE SEQUENCE</scope>
    <source>
        <strain evidence="2">CBS 121739</strain>
    </source>
</reference>
<dbReference type="PANTHER" id="PTHR13268:SF0">
    <property type="entry name" value="BCAS3 MICROTUBULE ASSOCIATED CELL MIGRATION FACTOR"/>
    <property type="match status" value="1"/>
</dbReference>